<sequence>MLTLYITRHGETIWNTERRMKGWADSPLTKKGIKNAASLGGRMKQINLDAIYASSSKRTEETANLIRGDRDTPIILNDDLKEINMGEWEGKRFLQSRGNYPEAFHSFWNTPHLYKPVGGESFEQLKDRVLKAMNFIQEEHTSGNVLVVTHSVVIKTLLAFFKNSPLENIWDPPYIHDTSLTVVELGEGKSNIVIEGDISHRNEQM</sequence>
<dbReference type="EC" id="3.1.3.-" evidence="3"/>
<reference evidence="3 4" key="1">
    <citation type="submission" date="2023-06" db="EMBL/GenBank/DDBJ databases">
        <title>Five Gram-positive bacteria isolated from mangrove sediments in Shenzhen, Guangdong, China.</title>
        <authorList>
            <person name="Yu S."/>
            <person name="Zheng W."/>
            <person name="Huang Y."/>
        </authorList>
    </citation>
    <scope>NUCLEOTIDE SEQUENCE [LARGE SCALE GENOMIC DNA]</scope>
    <source>
        <strain evidence="3 4">SaN35-3</strain>
    </source>
</reference>
<dbReference type="InterPro" id="IPR050275">
    <property type="entry name" value="PGM_Phosphatase"/>
</dbReference>
<evidence type="ECO:0000313" key="4">
    <source>
        <dbReference type="Proteomes" id="UP001197974"/>
    </source>
</evidence>
<dbReference type="Proteomes" id="UP001197974">
    <property type="component" value="Chromosome"/>
</dbReference>
<proteinExistence type="predicted"/>
<keyword evidence="3" id="KW-0378">Hydrolase</keyword>
<keyword evidence="4" id="KW-1185">Reference proteome</keyword>
<accession>A0ABY9JWB4</accession>
<keyword evidence="1" id="KW-0324">Glycolysis</keyword>
<dbReference type="InterPro" id="IPR013078">
    <property type="entry name" value="His_Pase_superF_clade-1"/>
</dbReference>
<dbReference type="InterPro" id="IPR029033">
    <property type="entry name" value="His_PPase_superfam"/>
</dbReference>
<gene>
    <name evidence="3" type="ORF">LC087_18030</name>
</gene>
<evidence type="ECO:0000313" key="3">
    <source>
        <dbReference type="EMBL" id="WLR42558.1"/>
    </source>
</evidence>
<keyword evidence="2" id="KW-0413">Isomerase</keyword>
<dbReference type="EMBL" id="CP129013">
    <property type="protein sequence ID" value="WLR42558.1"/>
    <property type="molecule type" value="Genomic_DNA"/>
</dbReference>
<evidence type="ECO:0000256" key="1">
    <source>
        <dbReference type="ARBA" id="ARBA00023152"/>
    </source>
</evidence>
<dbReference type="CDD" id="cd07067">
    <property type="entry name" value="HP_PGM_like"/>
    <property type="match status" value="1"/>
</dbReference>
<dbReference type="PANTHER" id="PTHR48100">
    <property type="entry name" value="BROAD-SPECIFICITY PHOSPHATASE YOR283W-RELATED"/>
    <property type="match status" value="1"/>
</dbReference>
<dbReference type="PANTHER" id="PTHR48100:SF1">
    <property type="entry name" value="HISTIDINE PHOSPHATASE FAMILY PROTEIN-RELATED"/>
    <property type="match status" value="1"/>
</dbReference>
<dbReference type="InterPro" id="IPR001345">
    <property type="entry name" value="PG/BPGM_mutase_AS"/>
</dbReference>
<evidence type="ECO:0000256" key="2">
    <source>
        <dbReference type="ARBA" id="ARBA00023235"/>
    </source>
</evidence>
<dbReference type="SUPFAM" id="SSF53254">
    <property type="entry name" value="Phosphoglycerate mutase-like"/>
    <property type="match status" value="1"/>
</dbReference>
<dbReference type="Pfam" id="PF00300">
    <property type="entry name" value="His_Phos_1"/>
    <property type="match status" value="1"/>
</dbReference>
<name>A0ABY9JWB4_9BACI</name>
<dbReference type="SMART" id="SM00855">
    <property type="entry name" value="PGAM"/>
    <property type="match status" value="1"/>
</dbReference>
<protein>
    <submittedName>
        <fullName evidence="3">Histidine phosphatase family protein</fullName>
        <ecNumber evidence="3">3.1.3.-</ecNumber>
    </submittedName>
</protein>
<dbReference type="GO" id="GO:0016787">
    <property type="term" value="F:hydrolase activity"/>
    <property type="evidence" value="ECO:0007669"/>
    <property type="project" value="UniProtKB-KW"/>
</dbReference>
<dbReference type="PIRSF" id="PIRSF000709">
    <property type="entry name" value="6PFK_2-Ptase"/>
    <property type="match status" value="1"/>
</dbReference>
<dbReference type="PROSITE" id="PS00175">
    <property type="entry name" value="PG_MUTASE"/>
    <property type="match status" value="1"/>
</dbReference>
<dbReference type="Gene3D" id="3.40.50.1240">
    <property type="entry name" value="Phosphoglycerate mutase-like"/>
    <property type="match status" value="1"/>
</dbReference>
<dbReference type="RefSeq" id="WP_306019764.1">
    <property type="nucleotide sequence ID" value="NZ_CP129013.1"/>
</dbReference>
<organism evidence="3 4">
    <name type="scientific">Bacillus carboniphilus</name>
    <dbReference type="NCBI Taxonomy" id="86663"/>
    <lineage>
        <taxon>Bacteria</taxon>
        <taxon>Bacillati</taxon>
        <taxon>Bacillota</taxon>
        <taxon>Bacilli</taxon>
        <taxon>Bacillales</taxon>
        <taxon>Bacillaceae</taxon>
        <taxon>Bacillus</taxon>
    </lineage>
</organism>